<dbReference type="Pfam" id="PF03483">
    <property type="entry name" value="B3_4"/>
    <property type="match status" value="1"/>
</dbReference>
<dbReference type="GO" id="GO:0003723">
    <property type="term" value="F:RNA binding"/>
    <property type="evidence" value="ECO:0007669"/>
    <property type="project" value="InterPro"/>
</dbReference>
<keyword evidence="7" id="KW-0436">Ligase</keyword>
<sequence>MPTIDINRDQLFSILEQKFSDEEFENLCFEFGIELDDVTSEVEMKKKAQGEDIDITGLSDEVIYKIEIPANRYDLLCIEGLSSALRIFLGKDKRPDYKITTPPPDKIITMTVKKETTPLRPFVVGAVLRDITFDQARYASFIDLQDKLHTNICRQRTLVAIGTHDLDTLTPPFTYECLPPKDIEFVPLSETKKFTGETLFPYYDTKENCKLKPFLKIIRSSPTYPVIYDSKRVVCSLPPIINGEHSKIKLTTKNVFIECTATDMTKANIVLNTVIAMFSRYCSKPFSVESVKVVYPHKDNKEIVYPQMDPVKFETNAKYINTRIGIEISAEQMAKLLTRMSLPAKVTDSKTGKLEVLAPITRSDILHPCDIMEDVAIAYGYNNIVKRVPATFTVAKQQPINKFTELLRGMLSQAGYMEVLTFALCAEHEIFEGIRQKDDKKTAVTLANPRVQDFTIVRTCLLPGLLKTISESMSYPKPIRIFEVSDVVFLDNTTETGAKQRRHMCALYCDTQSGLEFVQPLLRRVMDMNGIPFAGKTGKKGYSLRESVNETYFKGRRADIYIDDKKVGTIGIVHPEVLASFKVKYPCSAFEIDIEGLC</sequence>
<comment type="subcellular location">
    <subcellularLocation>
        <location evidence="2">Cytoplasm</location>
    </subcellularLocation>
</comment>
<dbReference type="InterPro" id="IPR045060">
    <property type="entry name" value="Phe-tRNA-ligase_IIc_bsu"/>
</dbReference>
<dbReference type="GO" id="GO:0006432">
    <property type="term" value="P:phenylalanyl-tRNA aminoacylation"/>
    <property type="evidence" value="ECO:0007669"/>
    <property type="project" value="InterPro"/>
</dbReference>
<keyword evidence="6" id="KW-0963">Cytoplasm</keyword>
<dbReference type="InterPro" id="IPR020825">
    <property type="entry name" value="Phe-tRNA_synthase-like_B3/B4"/>
</dbReference>
<feature type="domain" description="B5" evidence="16">
    <location>
        <begin position="308"/>
        <end position="386"/>
    </location>
</feature>
<dbReference type="PANTHER" id="PTHR10947">
    <property type="entry name" value="PHENYLALANYL-TRNA SYNTHETASE BETA CHAIN AND LEUCINE-RICH REPEAT-CONTAINING PROTEIN 47"/>
    <property type="match status" value="1"/>
</dbReference>
<dbReference type="AlphaFoldDB" id="A0A6U3B2X7"/>
<dbReference type="InterPro" id="IPR005146">
    <property type="entry name" value="B3/B4_tRNA-bd"/>
</dbReference>
<dbReference type="GO" id="GO:0000287">
    <property type="term" value="F:magnesium ion binding"/>
    <property type="evidence" value="ECO:0007669"/>
    <property type="project" value="InterPro"/>
</dbReference>
<dbReference type="FunFam" id="3.50.40.10:FF:000002">
    <property type="entry name" value="phenylalanine--tRNA ligase beta subunit"/>
    <property type="match status" value="1"/>
</dbReference>
<dbReference type="Gene3D" id="3.30.930.10">
    <property type="entry name" value="Bira Bifunctional Protein, Domain 2"/>
    <property type="match status" value="1"/>
</dbReference>
<dbReference type="FunFam" id="3.30.56.10:FF:000005">
    <property type="entry name" value="Phenylalanine--tRNA ligase beta subunit"/>
    <property type="match status" value="1"/>
</dbReference>
<evidence type="ECO:0000256" key="5">
    <source>
        <dbReference type="ARBA" id="ARBA00012814"/>
    </source>
</evidence>
<evidence type="ECO:0000256" key="8">
    <source>
        <dbReference type="ARBA" id="ARBA00022723"/>
    </source>
</evidence>
<dbReference type="Gene3D" id="3.30.56.10">
    <property type="match status" value="2"/>
</dbReference>
<evidence type="ECO:0000256" key="15">
    <source>
        <dbReference type="ARBA" id="ARBA00049255"/>
    </source>
</evidence>
<keyword evidence="13" id="KW-0030">Aminoacyl-tRNA synthetase</keyword>
<evidence type="ECO:0000256" key="12">
    <source>
        <dbReference type="ARBA" id="ARBA00022917"/>
    </source>
</evidence>
<accession>A0A6U3B2X7</accession>
<comment type="catalytic activity">
    <reaction evidence="15">
        <text>tRNA(Phe) + L-phenylalanine + ATP = L-phenylalanyl-tRNA(Phe) + AMP + diphosphate + H(+)</text>
        <dbReference type="Rhea" id="RHEA:19413"/>
        <dbReference type="Rhea" id="RHEA-COMP:9668"/>
        <dbReference type="Rhea" id="RHEA-COMP:9699"/>
        <dbReference type="ChEBI" id="CHEBI:15378"/>
        <dbReference type="ChEBI" id="CHEBI:30616"/>
        <dbReference type="ChEBI" id="CHEBI:33019"/>
        <dbReference type="ChEBI" id="CHEBI:58095"/>
        <dbReference type="ChEBI" id="CHEBI:78442"/>
        <dbReference type="ChEBI" id="CHEBI:78531"/>
        <dbReference type="ChEBI" id="CHEBI:456215"/>
        <dbReference type="EC" id="6.1.1.20"/>
    </reaction>
</comment>
<keyword evidence="9" id="KW-0547">Nucleotide-binding</keyword>
<dbReference type="FunFam" id="3.30.56.10:FF:000004">
    <property type="entry name" value="Phenylalanyl-tRNA synthetase, beta subunit"/>
    <property type="match status" value="1"/>
</dbReference>
<dbReference type="PROSITE" id="PS51483">
    <property type="entry name" value="B5"/>
    <property type="match status" value="1"/>
</dbReference>
<protein>
    <recommendedName>
        <fullName evidence="5">phenylalanine--tRNA ligase</fullName>
        <ecNumber evidence="5">6.1.1.20</ecNumber>
    </recommendedName>
    <alternativeName>
        <fullName evidence="14">Phenylalanyl-tRNA synthetase beta subunit</fullName>
    </alternativeName>
</protein>
<evidence type="ECO:0000313" key="17">
    <source>
        <dbReference type="EMBL" id="CAE0674488.1"/>
    </source>
</evidence>
<gene>
    <name evidence="17" type="ORF">LGLO00237_LOCUS26262</name>
</gene>
<evidence type="ECO:0000256" key="1">
    <source>
        <dbReference type="ARBA" id="ARBA00001946"/>
    </source>
</evidence>
<dbReference type="InterPro" id="IPR040659">
    <property type="entry name" value="PhetRS_B1"/>
</dbReference>
<dbReference type="InterPro" id="IPR004531">
    <property type="entry name" value="Phe-tRNA-synth_IIc_bsu_arc_euk"/>
</dbReference>
<dbReference type="FunFam" id="3.30.930.10:FF:000059">
    <property type="entry name" value="phenylalanine--tRNA ligase beta subunit"/>
    <property type="match status" value="1"/>
</dbReference>
<dbReference type="InterPro" id="IPR009061">
    <property type="entry name" value="DNA-bd_dom_put_sf"/>
</dbReference>
<dbReference type="NCBIfam" id="TIGR00471">
    <property type="entry name" value="pheT_arch"/>
    <property type="match status" value="1"/>
</dbReference>
<keyword evidence="8" id="KW-0479">Metal-binding</keyword>
<evidence type="ECO:0000256" key="14">
    <source>
        <dbReference type="ARBA" id="ARBA00033189"/>
    </source>
</evidence>
<evidence type="ECO:0000256" key="11">
    <source>
        <dbReference type="ARBA" id="ARBA00022842"/>
    </source>
</evidence>
<proteinExistence type="inferred from homology"/>
<dbReference type="GO" id="GO:0005524">
    <property type="term" value="F:ATP binding"/>
    <property type="evidence" value="ECO:0007669"/>
    <property type="project" value="UniProtKB-KW"/>
</dbReference>
<dbReference type="SMART" id="SM00874">
    <property type="entry name" value="B5"/>
    <property type="match status" value="1"/>
</dbReference>
<evidence type="ECO:0000256" key="9">
    <source>
        <dbReference type="ARBA" id="ARBA00022741"/>
    </source>
</evidence>
<keyword evidence="11" id="KW-0460">Magnesium</keyword>
<evidence type="ECO:0000256" key="7">
    <source>
        <dbReference type="ARBA" id="ARBA00022598"/>
    </source>
</evidence>
<dbReference type="InterPro" id="IPR041616">
    <property type="entry name" value="PheRS_beta_core"/>
</dbReference>
<name>A0A6U3B2X7_9EUKA</name>
<dbReference type="Pfam" id="PF03484">
    <property type="entry name" value="B5"/>
    <property type="match status" value="1"/>
</dbReference>
<keyword evidence="10" id="KW-0067">ATP-binding</keyword>
<organism evidence="17">
    <name type="scientific">Lotharella globosa</name>
    <dbReference type="NCBI Taxonomy" id="91324"/>
    <lineage>
        <taxon>Eukaryota</taxon>
        <taxon>Sar</taxon>
        <taxon>Rhizaria</taxon>
        <taxon>Cercozoa</taxon>
        <taxon>Chlorarachniophyceae</taxon>
        <taxon>Lotharella</taxon>
    </lineage>
</organism>
<evidence type="ECO:0000256" key="2">
    <source>
        <dbReference type="ARBA" id="ARBA00004496"/>
    </source>
</evidence>
<dbReference type="SUPFAM" id="SSF56037">
    <property type="entry name" value="PheT/TilS domain"/>
    <property type="match status" value="1"/>
</dbReference>
<reference evidence="17" key="1">
    <citation type="submission" date="2021-01" db="EMBL/GenBank/DDBJ databases">
        <authorList>
            <person name="Corre E."/>
            <person name="Pelletier E."/>
            <person name="Niang G."/>
            <person name="Scheremetjew M."/>
            <person name="Finn R."/>
            <person name="Kale V."/>
            <person name="Holt S."/>
            <person name="Cochrane G."/>
            <person name="Meng A."/>
            <person name="Brown T."/>
            <person name="Cohen L."/>
        </authorList>
    </citation>
    <scope>NUCLEOTIDE SEQUENCE</scope>
    <source>
        <strain evidence="17">CCCM811</strain>
    </source>
</reference>
<dbReference type="InterPro" id="IPR045864">
    <property type="entry name" value="aa-tRNA-synth_II/BPL/LPL"/>
</dbReference>
<dbReference type="CDD" id="cd00769">
    <property type="entry name" value="PheRS_beta_core"/>
    <property type="match status" value="1"/>
</dbReference>
<dbReference type="Pfam" id="PF18262">
    <property type="entry name" value="PhetRS_B1"/>
    <property type="match status" value="1"/>
</dbReference>
<evidence type="ECO:0000256" key="6">
    <source>
        <dbReference type="ARBA" id="ARBA00022490"/>
    </source>
</evidence>
<dbReference type="EC" id="6.1.1.20" evidence="5"/>
<comment type="subunit">
    <text evidence="4">Tetramer of two alpha and two beta subunits.</text>
</comment>
<evidence type="ECO:0000256" key="10">
    <source>
        <dbReference type="ARBA" id="ARBA00022840"/>
    </source>
</evidence>
<keyword evidence="12" id="KW-0648">Protein biosynthesis</keyword>
<evidence type="ECO:0000256" key="13">
    <source>
        <dbReference type="ARBA" id="ARBA00023146"/>
    </source>
</evidence>
<comment type="cofactor">
    <cofactor evidence="1">
        <name>Mg(2+)</name>
        <dbReference type="ChEBI" id="CHEBI:18420"/>
    </cofactor>
</comment>
<dbReference type="PANTHER" id="PTHR10947:SF0">
    <property type="entry name" value="PHENYLALANINE--TRNA LIGASE BETA SUBUNIT"/>
    <property type="match status" value="1"/>
</dbReference>
<evidence type="ECO:0000256" key="3">
    <source>
        <dbReference type="ARBA" id="ARBA00007438"/>
    </source>
</evidence>
<evidence type="ECO:0000259" key="16">
    <source>
        <dbReference type="PROSITE" id="PS51483"/>
    </source>
</evidence>
<dbReference type="SMART" id="SM00873">
    <property type="entry name" value="B3_4"/>
    <property type="match status" value="1"/>
</dbReference>
<dbReference type="SUPFAM" id="SSF46955">
    <property type="entry name" value="Putative DNA-binding domain"/>
    <property type="match status" value="2"/>
</dbReference>
<dbReference type="GO" id="GO:0009328">
    <property type="term" value="C:phenylalanine-tRNA ligase complex"/>
    <property type="evidence" value="ECO:0007669"/>
    <property type="project" value="TreeGrafter"/>
</dbReference>
<dbReference type="Pfam" id="PF17759">
    <property type="entry name" value="tRNA_synthFbeta"/>
    <property type="match status" value="1"/>
</dbReference>
<dbReference type="GO" id="GO:0004826">
    <property type="term" value="F:phenylalanine-tRNA ligase activity"/>
    <property type="evidence" value="ECO:0007669"/>
    <property type="project" value="UniProtKB-EC"/>
</dbReference>
<dbReference type="SUPFAM" id="SSF55681">
    <property type="entry name" value="Class II aaRS and biotin synthetases"/>
    <property type="match status" value="1"/>
</dbReference>
<dbReference type="EMBL" id="HBIV01036848">
    <property type="protein sequence ID" value="CAE0674488.1"/>
    <property type="molecule type" value="Transcribed_RNA"/>
</dbReference>
<dbReference type="Gene3D" id="3.50.40.10">
    <property type="entry name" value="Phenylalanyl-trna Synthetase, Chain B, domain 3"/>
    <property type="match status" value="1"/>
</dbReference>
<dbReference type="InterPro" id="IPR005147">
    <property type="entry name" value="tRNA_synthase_B5-dom"/>
</dbReference>
<evidence type="ECO:0000256" key="4">
    <source>
        <dbReference type="ARBA" id="ARBA00011209"/>
    </source>
</evidence>
<comment type="similarity">
    <text evidence="3">Belongs to the phenylalanyl-tRNA synthetase beta subunit family. Type 2 subfamily.</text>
</comment>